<accession>A0ABW3D8J7</accession>
<dbReference type="InterPro" id="IPR046335">
    <property type="entry name" value="LacI/GalR-like_sensor"/>
</dbReference>
<dbReference type="SUPFAM" id="SSF47413">
    <property type="entry name" value="lambda repressor-like DNA-binding domains"/>
    <property type="match status" value="1"/>
</dbReference>
<gene>
    <name evidence="6" type="ORF">ACFQ03_11590</name>
</gene>
<dbReference type="PRINTS" id="PR00036">
    <property type="entry name" value="HTHLACI"/>
</dbReference>
<dbReference type="Gene3D" id="3.40.50.2300">
    <property type="match status" value="2"/>
</dbReference>
<dbReference type="CDD" id="cd06267">
    <property type="entry name" value="PBP1_LacI_sugar_binding-like"/>
    <property type="match status" value="1"/>
</dbReference>
<keyword evidence="2" id="KW-0805">Transcription regulation</keyword>
<keyword evidence="3 6" id="KW-0238">DNA-binding</keyword>
<evidence type="ECO:0000259" key="5">
    <source>
        <dbReference type="PROSITE" id="PS50932"/>
    </source>
</evidence>
<dbReference type="PROSITE" id="PS00356">
    <property type="entry name" value="HTH_LACI_1"/>
    <property type="match status" value="1"/>
</dbReference>
<evidence type="ECO:0000256" key="3">
    <source>
        <dbReference type="ARBA" id="ARBA00023125"/>
    </source>
</evidence>
<protein>
    <submittedName>
        <fullName evidence="6">LacI family DNA-binding transcriptional regulator</fullName>
    </submittedName>
</protein>
<keyword evidence="4" id="KW-0804">Transcription</keyword>
<dbReference type="SUPFAM" id="SSF53822">
    <property type="entry name" value="Periplasmic binding protein-like I"/>
    <property type="match status" value="1"/>
</dbReference>
<sequence length="350" mass="39017">MSVTIKDIAKLANVSHTTVSRALNGSPLINRETKEKIQEIARKLHYTPNFSAKSLVLDRSYNLGLFFSTLNEGTSAGFFFESVRGVNSVIKGTYNLVVRGIDDYTDFKGISRKSFDGLLVMSQSAKDDDFIRHVRDMQIPCVVLNRHVDSFDAVNILSDDRQGAFQIVEYLIREGHRRIAIIEGKAGFKSTQERKKGYLDAMTKYKLPVRKDYQVQGSYDLESGYHRMKELLKLGADELPTAVFCSNDDMAVGAMKAALEYGLTIPDDLSLAGFDDNLFSGYLSPALTTVKRPVEQMSRKGAAVLVDLIETKEQAKDTVYLRTELMIRDSVSRPREALDKAKTAGPSSAD</sequence>
<comment type="caution">
    <text evidence="6">The sequence shown here is derived from an EMBL/GenBank/DDBJ whole genome shotgun (WGS) entry which is preliminary data.</text>
</comment>
<evidence type="ECO:0000313" key="6">
    <source>
        <dbReference type="EMBL" id="MFD0869797.1"/>
    </source>
</evidence>
<dbReference type="InterPro" id="IPR000843">
    <property type="entry name" value="HTH_LacI"/>
</dbReference>
<dbReference type="SMART" id="SM00354">
    <property type="entry name" value="HTH_LACI"/>
    <property type="match status" value="1"/>
</dbReference>
<evidence type="ECO:0000256" key="4">
    <source>
        <dbReference type="ARBA" id="ARBA00023163"/>
    </source>
</evidence>
<dbReference type="Pfam" id="PF00356">
    <property type="entry name" value="LacI"/>
    <property type="match status" value="1"/>
</dbReference>
<feature type="domain" description="HTH lacI-type" evidence="5">
    <location>
        <begin position="3"/>
        <end position="57"/>
    </location>
</feature>
<keyword evidence="7" id="KW-1185">Reference proteome</keyword>
<dbReference type="EMBL" id="JBHTIU010000036">
    <property type="protein sequence ID" value="MFD0869797.1"/>
    <property type="molecule type" value="Genomic_DNA"/>
</dbReference>
<evidence type="ECO:0000256" key="1">
    <source>
        <dbReference type="ARBA" id="ARBA00022491"/>
    </source>
</evidence>
<evidence type="ECO:0000313" key="7">
    <source>
        <dbReference type="Proteomes" id="UP001597120"/>
    </source>
</evidence>
<dbReference type="PANTHER" id="PTHR30146">
    <property type="entry name" value="LACI-RELATED TRANSCRIPTIONAL REPRESSOR"/>
    <property type="match status" value="1"/>
</dbReference>
<dbReference type="PANTHER" id="PTHR30146:SF148">
    <property type="entry name" value="HTH-TYPE TRANSCRIPTIONAL REPRESSOR PURR-RELATED"/>
    <property type="match status" value="1"/>
</dbReference>
<dbReference type="RefSeq" id="WP_379288289.1">
    <property type="nucleotide sequence ID" value="NZ_JBHTIU010000036.1"/>
</dbReference>
<dbReference type="PROSITE" id="PS50932">
    <property type="entry name" value="HTH_LACI_2"/>
    <property type="match status" value="1"/>
</dbReference>
<dbReference type="Pfam" id="PF13377">
    <property type="entry name" value="Peripla_BP_3"/>
    <property type="match status" value="1"/>
</dbReference>
<keyword evidence="1" id="KW-0678">Repressor</keyword>
<organism evidence="6 7">
    <name type="scientific">Paenibacillus residui</name>
    <dbReference type="NCBI Taxonomy" id="629724"/>
    <lineage>
        <taxon>Bacteria</taxon>
        <taxon>Bacillati</taxon>
        <taxon>Bacillota</taxon>
        <taxon>Bacilli</taxon>
        <taxon>Bacillales</taxon>
        <taxon>Paenibacillaceae</taxon>
        <taxon>Paenibacillus</taxon>
    </lineage>
</organism>
<proteinExistence type="predicted"/>
<dbReference type="Gene3D" id="1.10.260.40">
    <property type="entry name" value="lambda repressor-like DNA-binding domains"/>
    <property type="match status" value="1"/>
</dbReference>
<dbReference type="Proteomes" id="UP001597120">
    <property type="component" value="Unassembled WGS sequence"/>
</dbReference>
<evidence type="ECO:0000256" key="2">
    <source>
        <dbReference type="ARBA" id="ARBA00023015"/>
    </source>
</evidence>
<dbReference type="InterPro" id="IPR028082">
    <property type="entry name" value="Peripla_BP_I"/>
</dbReference>
<dbReference type="InterPro" id="IPR010982">
    <property type="entry name" value="Lambda_DNA-bd_dom_sf"/>
</dbReference>
<dbReference type="CDD" id="cd01392">
    <property type="entry name" value="HTH_LacI"/>
    <property type="match status" value="1"/>
</dbReference>
<dbReference type="GO" id="GO:0003677">
    <property type="term" value="F:DNA binding"/>
    <property type="evidence" value="ECO:0007669"/>
    <property type="project" value="UniProtKB-KW"/>
</dbReference>
<reference evidence="7" key="1">
    <citation type="journal article" date="2019" name="Int. J. Syst. Evol. Microbiol.">
        <title>The Global Catalogue of Microorganisms (GCM) 10K type strain sequencing project: providing services to taxonomists for standard genome sequencing and annotation.</title>
        <authorList>
            <consortium name="The Broad Institute Genomics Platform"/>
            <consortium name="The Broad Institute Genome Sequencing Center for Infectious Disease"/>
            <person name="Wu L."/>
            <person name="Ma J."/>
        </authorList>
    </citation>
    <scope>NUCLEOTIDE SEQUENCE [LARGE SCALE GENOMIC DNA]</scope>
    <source>
        <strain evidence="7">CCUG 57263</strain>
    </source>
</reference>
<name>A0ABW3D8J7_9BACL</name>